<organism evidence="1">
    <name type="scientific">Arion vulgaris</name>
    <dbReference type="NCBI Taxonomy" id="1028688"/>
    <lineage>
        <taxon>Eukaryota</taxon>
        <taxon>Metazoa</taxon>
        <taxon>Spiralia</taxon>
        <taxon>Lophotrochozoa</taxon>
        <taxon>Mollusca</taxon>
        <taxon>Gastropoda</taxon>
        <taxon>Heterobranchia</taxon>
        <taxon>Euthyneura</taxon>
        <taxon>Panpulmonata</taxon>
        <taxon>Eupulmonata</taxon>
        <taxon>Stylommatophora</taxon>
        <taxon>Helicina</taxon>
        <taxon>Arionoidea</taxon>
        <taxon>Arionidae</taxon>
        <taxon>Arion</taxon>
    </lineage>
</organism>
<sequence length="49" mass="5653">MYQFLAEVDGEISNQKYTDVISFLQDDVDKQDGYVMPRNFLSNSCPMLS</sequence>
<gene>
    <name evidence="1" type="primary">ORF55812</name>
</gene>
<evidence type="ECO:0000313" key="1">
    <source>
        <dbReference type="EMBL" id="CEK65664.1"/>
    </source>
</evidence>
<dbReference type="AlphaFoldDB" id="A0A0B6ZAN2"/>
<dbReference type="EMBL" id="HACG01018799">
    <property type="protein sequence ID" value="CEK65664.1"/>
    <property type="molecule type" value="Transcribed_RNA"/>
</dbReference>
<name>A0A0B6ZAN2_9EUPU</name>
<proteinExistence type="predicted"/>
<reference evidence="1" key="1">
    <citation type="submission" date="2014-12" db="EMBL/GenBank/DDBJ databases">
        <title>Insight into the proteome of Arion vulgaris.</title>
        <authorList>
            <person name="Aradska J."/>
            <person name="Bulat T."/>
            <person name="Smidak R."/>
            <person name="Sarate P."/>
            <person name="Gangsoo J."/>
            <person name="Sialana F."/>
            <person name="Bilban M."/>
            <person name="Lubec G."/>
        </authorList>
    </citation>
    <scope>NUCLEOTIDE SEQUENCE</scope>
    <source>
        <tissue evidence="1">Skin</tissue>
    </source>
</reference>
<accession>A0A0B6ZAN2</accession>
<protein>
    <submittedName>
        <fullName evidence="1">Uncharacterized protein</fullName>
    </submittedName>
</protein>